<dbReference type="PANTHER" id="PTHR36438:SF1">
    <property type="entry name" value="IRON-SULFUR CLUSTER REPAIR PROTEIN YTFE"/>
    <property type="match status" value="1"/>
</dbReference>
<evidence type="ECO:0000256" key="1">
    <source>
        <dbReference type="ARBA" id="ARBA00004496"/>
    </source>
</evidence>
<sequence>MTTNFKNFVAENFAELDKYSKTIAKVHGKNHPELLEVREVFLAMQEKVQHGATKDDLAPEINQLRTLTSDYQVPADGCQAYQKTYQMFQALDESFQN</sequence>
<evidence type="ECO:0000313" key="3">
    <source>
        <dbReference type="Proteomes" id="UP000824063"/>
    </source>
</evidence>
<dbReference type="AlphaFoldDB" id="A0A9D2F4V5"/>
<dbReference type="PANTHER" id="PTHR36438">
    <property type="entry name" value="IRON-SULFUR CLUSTER REPAIR PROTEIN YTFE"/>
    <property type="match status" value="1"/>
</dbReference>
<dbReference type="InterPro" id="IPR019903">
    <property type="entry name" value="RIC_family"/>
</dbReference>
<proteinExistence type="predicted"/>
<reference evidence="2" key="2">
    <citation type="submission" date="2021-04" db="EMBL/GenBank/DDBJ databases">
        <authorList>
            <person name="Gilroy R."/>
        </authorList>
    </citation>
    <scope>NUCLEOTIDE SEQUENCE</scope>
    <source>
        <strain evidence="2">CHK172-16539</strain>
    </source>
</reference>
<name>A0A9D2F4V5_9ENTE</name>
<accession>A0A9D2F4V5</accession>
<comment type="subcellular location">
    <subcellularLocation>
        <location evidence="1">Cytoplasm</location>
    </subcellularLocation>
</comment>
<dbReference type="Proteomes" id="UP000824063">
    <property type="component" value="Unassembled WGS sequence"/>
</dbReference>
<reference evidence="2" key="1">
    <citation type="journal article" date="2021" name="PeerJ">
        <title>Extensive microbial diversity within the chicken gut microbiome revealed by metagenomics and culture.</title>
        <authorList>
            <person name="Gilroy R."/>
            <person name="Ravi A."/>
            <person name="Getino M."/>
            <person name="Pursley I."/>
            <person name="Horton D.L."/>
            <person name="Alikhan N.F."/>
            <person name="Baker D."/>
            <person name="Gharbi K."/>
            <person name="Hall N."/>
            <person name="Watson M."/>
            <person name="Adriaenssens E.M."/>
            <person name="Foster-Nyarko E."/>
            <person name="Jarju S."/>
            <person name="Secka A."/>
            <person name="Antonio M."/>
            <person name="Oren A."/>
            <person name="Chaudhuri R.R."/>
            <person name="La Ragione R."/>
            <person name="Hildebrand F."/>
            <person name="Pallen M.J."/>
        </authorList>
    </citation>
    <scope>NUCLEOTIDE SEQUENCE</scope>
    <source>
        <strain evidence="2">CHK172-16539</strain>
    </source>
</reference>
<organism evidence="2 3">
    <name type="scientific">Candidatus Enterococcus avicola</name>
    <dbReference type="NCBI Taxonomy" id="2838561"/>
    <lineage>
        <taxon>Bacteria</taxon>
        <taxon>Bacillati</taxon>
        <taxon>Bacillota</taxon>
        <taxon>Bacilli</taxon>
        <taxon>Lactobacillales</taxon>
        <taxon>Enterococcaceae</taxon>
        <taxon>Enterococcus</taxon>
    </lineage>
</organism>
<dbReference type="GO" id="GO:0005737">
    <property type="term" value="C:cytoplasm"/>
    <property type="evidence" value="ECO:0007669"/>
    <property type="project" value="UniProtKB-SubCell"/>
</dbReference>
<comment type="caution">
    <text evidence="2">The sequence shown here is derived from an EMBL/GenBank/DDBJ whole genome shotgun (WGS) entry which is preliminary data.</text>
</comment>
<gene>
    <name evidence="2" type="ORF">IAA20_01010</name>
</gene>
<dbReference type="EMBL" id="DXBN01000023">
    <property type="protein sequence ID" value="HIZ52510.1"/>
    <property type="molecule type" value="Genomic_DNA"/>
</dbReference>
<protein>
    <recommendedName>
        <fullName evidence="4">Iron-sulfur cluster repair di-iron protein, ric</fullName>
    </recommendedName>
</protein>
<evidence type="ECO:0000313" key="2">
    <source>
        <dbReference type="EMBL" id="HIZ52510.1"/>
    </source>
</evidence>
<evidence type="ECO:0008006" key="4">
    <source>
        <dbReference type="Google" id="ProtNLM"/>
    </source>
</evidence>